<dbReference type="RefSeq" id="WP_350724185.1">
    <property type="nucleotide sequence ID" value="NZ_JBEPCO010000052.1"/>
</dbReference>
<organism evidence="2 3">
    <name type="scientific">Streptomyces flaveolus</name>
    <dbReference type="NCBI Taxonomy" id="67297"/>
    <lineage>
        <taxon>Bacteria</taxon>
        <taxon>Bacillati</taxon>
        <taxon>Actinomycetota</taxon>
        <taxon>Actinomycetes</taxon>
        <taxon>Kitasatosporales</taxon>
        <taxon>Streptomycetaceae</taxon>
        <taxon>Streptomyces</taxon>
    </lineage>
</organism>
<accession>A0ABV1VD23</accession>
<dbReference type="SUPFAM" id="SSF55464">
    <property type="entry name" value="Origin of replication-binding domain, RBD-like"/>
    <property type="match status" value="1"/>
</dbReference>
<dbReference type="InterPro" id="IPR014862">
    <property type="entry name" value="TrwC"/>
</dbReference>
<protein>
    <submittedName>
        <fullName evidence="2">MobF family relaxase</fullName>
    </submittedName>
</protein>
<keyword evidence="3" id="KW-1185">Reference proteome</keyword>
<proteinExistence type="predicted"/>
<dbReference type="NCBIfam" id="NF041492">
    <property type="entry name" value="MobF"/>
    <property type="match status" value="1"/>
</dbReference>
<dbReference type="Proteomes" id="UP001490330">
    <property type="component" value="Unassembled WGS sequence"/>
</dbReference>
<dbReference type="Pfam" id="PF08751">
    <property type="entry name" value="TrwC"/>
    <property type="match status" value="1"/>
</dbReference>
<sequence>MAAKAITEGREGYYRRNIARGDGAQGTELTISSSVPGVPPGVWHGQAAAALGLAGIVTDAQMRALFGLGMHPDAEAIAAQALSEGATLKKAMRAARLGPAVPQLAEASPLDKDIAEVIEHVSVQLCRPLTRAEKKDVRMRCAARAFTAEYHRAPADGTELARFLAARTGPQRRAVTGYDLTFSSEELSLLFALGGPDVRWTVLEVLAQARSETLSWIEGNALAVRTGPGGVVQQRARPGLLATVYLHYESRAGDPMLHEHAVISPPPRVRGPDGRWRNLDSRLLLRDVVAASELFNQRSLELICSRLHLATEEVEVTPGQRPVMRIVDIDARLRAAFAQRSGAVRTTAEAFFDDYRRSHGRQPHGAARHALLEQARNWSSPAKRERAVTATRRLPSSSEGAATAWTLGAVGTPGQPGTRHFIFCGCRSGLHFGHQLACLLRQLDARARRNGVPARRTPHSI</sequence>
<gene>
    <name evidence="2" type="primary">mobF</name>
    <name evidence="2" type="ORF">ABT322_09220</name>
</gene>
<reference evidence="2 3" key="1">
    <citation type="submission" date="2024-06" db="EMBL/GenBank/DDBJ databases">
        <title>The Natural Products Discovery Center: Release of the First 8490 Sequenced Strains for Exploring Actinobacteria Biosynthetic Diversity.</title>
        <authorList>
            <person name="Kalkreuter E."/>
            <person name="Kautsar S.A."/>
            <person name="Yang D."/>
            <person name="Bader C.D."/>
            <person name="Teijaro C.N."/>
            <person name="Fluegel L."/>
            <person name="Davis C.M."/>
            <person name="Simpson J.R."/>
            <person name="Lauterbach L."/>
            <person name="Steele A.D."/>
            <person name="Gui C."/>
            <person name="Meng S."/>
            <person name="Li G."/>
            <person name="Viehrig K."/>
            <person name="Ye F."/>
            <person name="Su P."/>
            <person name="Kiefer A.F."/>
            <person name="Nichols A."/>
            <person name="Cepeda A.J."/>
            <person name="Yan W."/>
            <person name="Fan B."/>
            <person name="Jiang Y."/>
            <person name="Adhikari A."/>
            <person name="Zheng C.-J."/>
            <person name="Schuster L."/>
            <person name="Cowan T.M."/>
            <person name="Smanski M.J."/>
            <person name="Chevrette M.G."/>
            <person name="De Carvalho L.P.S."/>
            <person name="Shen B."/>
        </authorList>
    </citation>
    <scope>NUCLEOTIDE SEQUENCE [LARGE SCALE GENOMIC DNA]</scope>
    <source>
        <strain evidence="2 3">NPDC000632</strain>
    </source>
</reference>
<feature type="domain" description="TrwC relaxase" evidence="1">
    <location>
        <begin position="13"/>
        <end position="374"/>
    </location>
</feature>
<name>A0ABV1VD23_9ACTN</name>
<comment type="caution">
    <text evidence="2">The sequence shown here is derived from an EMBL/GenBank/DDBJ whole genome shotgun (WGS) entry which is preliminary data.</text>
</comment>
<evidence type="ECO:0000259" key="1">
    <source>
        <dbReference type="Pfam" id="PF08751"/>
    </source>
</evidence>
<evidence type="ECO:0000313" key="3">
    <source>
        <dbReference type="Proteomes" id="UP001490330"/>
    </source>
</evidence>
<dbReference type="EMBL" id="JBEPCV010000005">
    <property type="protein sequence ID" value="MER6903946.1"/>
    <property type="molecule type" value="Genomic_DNA"/>
</dbReference>
<evidence type="ECO:0000313" key="2">
    <source>
        <dbReference type="EMBL" id="MER6903946.1"/>
    </source>
</evidence>